<accession>A0A7C8ZVR3</accession>
<name>A0A7C8ZVR3_OPUST</name>
<protein>
    <submittedName>
        <fullName evidence="1">Uncharacterized protein</fullName>
    </submittedName>
</protein>
<reference evidence="1" key="2">
    <citation type="submission" date="2020-07" db="EMBL/GenBank/DDBJ databases">
        <authorList>
            <person name="Vera ALvarez R."/>
            <person name="Arias-Moreno D.M."/>
            <person name="Jimenez-Jacinto V."/>
            <person name="Jimenez-Bremont J.F."/>
            <person name="Swaminathan K."/>
            <person name="Moose S.P."/>
            <person name="Guerrero-Gonzalez M.L."/>
            <person name="Marino-Ramirez L."/>
            <person name="Landsman D."/>
            <person name="Rodriguez-Kessler M."/>
            <person name="Delgado-Sanchez P."/>
        </authorList>
    </citation>
    <scope>NUCLEOTIDE SEQUENCE</scope>
    <source>
        <tissue evidence="1">Cladode</tissue>
    </source>
</reference>
<dbReference type="AlphaFoldDB" id="A0A7C8ZVR3"/>
<sequence length="127" mass="14264">MTQCNESTRTSIESVGTFLKTSFKLRRTQTRSPWPSRIIDLPRQPSIPTARLNPKISARRTSRWTAEGSFFGHPAEHPCQLNSLLIRSWPRSSCIKSLLVEFLGITIIGVSSERSNFKAVAPSISCF</sequence>
<proteinExistence type="predicted"/>
<evidence type="ECO:0000313" key="1">
    <source>
        <dbReference type="EMBL" id="MBA4650915.1"/>
    </source>
</evidence>
<dbReference type="EMBL" id="GISG01167349">
    <property type="protein sequence ID" value="MBA4650915.1"/>
    <property type="molecule type" value="Transcribed_RNA"/>
</dbReference>
<reference evidence="1" key="1">
    <citation type="journal article" date="2013" name="J. Plant Res.">
        <title>Effect of fungi and light on seed germination of three Opuntia species from semiarid lands of central Mexico.</title>
        <authorList>
            <person name="Delgado-Sanchez P."/>
            <person name="Jimenez-Bremont J.F."/>
            <person name="Guerrero-Gonzalez Mde L."/>
            <person name="Flores J."/>
        </authorList>
    </citation>
    <scope>NUCLEOTIDE SEQUENCE</scope>
    <source>
        <tissue evidence="1">Cladode</tissue>
    </source>
</reference>
<organism evidence="1">
    <name type="scientific">Opuntia streptacantha</name>
    <name type="common">Prickly pear cactus</name>
    <name type="synonym">Opuntia cardona</name>
    <dbReference type="NCBI Taxonomy" id="393608"/>
    <lineage>
        <taxon>Eukaryota</taxon>
        <taxon>Viridiplantae</taxon>
        <taxon>Streptophyta</taxon>
        <taxon>Embryophyta</taxon>
        <taxon>Tracheophyta</taxon>
        <taxon>Spermatophyta</taxon>
        <taxon>Magnoliopsida</taxon>
        <taxon>eudicotyledons</taxon>
        <taxon>Gunneridae</taxon>
        <taxon>Pentapetalae</taxon>
        <taxon>Caryophyllales</taxon>
        <taxon>Cactineae</taxon>
        <taxon>Cactaceae</taxon>
        <taxon>Opuntioideae</taxon>
        <taxon>Opuntia</taxon>
    </lineage>
</organism>